<dbReference type="GO" id="GO:0006446">
    <property type="term" value="P:regulation of translational initiation"/>
    <property type="evidence" value="ECO:0007669"/>
    <property type="project" value="TreeGrafter"/>
</dbReference>
<dbReference type="PROSITE" id="PS00910">
    <property type="entry name" value="UPF0029"/>
    <property type="match status" value="1"/>
</dbReference>
<dbReference type="KEGG" id="dej:AWY79_03200"/>
<dbReference type="Pfam" id="PF01205">
    <property type="entry name" value="Impact_N"/>
    <property type="match status" value="1"/>
</dbReference>
<dbReference type="OrthoDB" id="9813771at2"/>
<evidence type="ECO:0000313" key="7">
    <source>
        <dbReference type="Proteomes" id="UP000295506"/>
    </source>
</evidence>
<dbReference type="InterPro" id="IPR020568">
    <property type="entry name" value="Ribosomal_Su5_D2-typ_SF"/>
</dbReference>
<evidence type="ECO:0000259" key="3">
    <source>
        <dbReference type="Pfam" id="PF09186"/>
    </source>
</evidence>
<sequence length="203" mass="21875">MADRYPIPASFHRVEETIKRSRFITSLGHAPDLESARAFVAAVKEEFPDATHNCWAFNAGPPGDTAFVGLSDDGEPSGTAGKPMLTALLHSGVGEIAAVVTRYFGGTKLGTGGLVRAYTSMVNLGLETLPTRDMVITVRRALSIPYPAVTLFKRMLPEFEAEVAEETFAEDAGFLVELPEERASAFADAVTQLTDGRAVIREK</sequence>
<dbReference type="PANTHER" id="PTHR16301">
    <property type="entry name" value="IMPACT-RELATED"/>
    <property type="match status" value="1"/>
</dbReference>
<dbReference type="InterPro" id="IPR015269">
    <property type="entry name" value="UPF0029_Impact_C"/>
</dbReference>
<dbReference type="Gene3D" id="3.30.70.240">
    <property type="match status" value="1"/>
</dbReference>
<dbReference type="Proteomes" id="UP000295506">
    <property type="component" value="Unassembled WGS sequence"/>
</dbReference>
<dbReference type="InterPro" id="IPR001498">
    <property type="entry name" value="Impact_N"/>
</dbReference>
<proteinExistence type="inferred from homology"/>
<evidence type="ECO:0000256" key="1">
    <source>
        <dbReference type="ARBA" id="ARBA00007665"/>
    </source>
</evidence>
<feature type="domain" description="UPF0029" evidence="3">
    <location>
        <begin position="142"/>
        <end position="197"/>
    </location>
</feature>
<dbReference type="InterPro" id="IPR023582">
    <property type="entry name" value="Impact"/>
</dbReference>
<dbReference type="AlphaFoldDB" id="A0A126QJL9"/>
<evidence type="ECO:0000313" key="5">
    <source>
        <dbReference type="EMBL" id="TDT87901.1"/>
    </source>
</evidence>
<dbReference type="Gene3D" id="3.30.230.30">
    <property type="entry name" value="Impact, N-terminal domain"/>
    <property type="match status" value="1"/>
</dbReference>
<dbReference type="Pfam" id="PF09186">
    <property type="entry name" value="DUF1949"/>
    <property type="match status" value="1"/>
</dbReference>
<comment type="similarity">
    <text evidence="1">Belongs to the IMPACT family.</text>
</comment>
<dbReference type="GO" id="GO:0005737">
    <property type="term" value="C:cytoplasm"/>
    <property type="evidence" value="ECO:0007669"/>
    <property type="project" value="TreeGrafter"/>
</dbReference>
<dbReference type="Proteomes" id="UP000055611">
    <property type="component" value="Chromosome"/>
</dbReference>
<dbReference type="EMBL" id="SOBK01000007">
    <property type="protein sequence ID" value="TDT87901.1"/>
    <property type="molecule type" value="Genomic_DNA"/>
</dbReference>
<dbReference type="InterPro" id="IPR015796">
    <property type="entry name" value="Impact_YigZ-like"/>
</dbReference>
<protein>
    <submittedName>
        <fullName evidence="4">IMPACT family protein</fullName>
    </submittedName>
    <submittedName>
        <fullName evidence="5">YigZ family protein</fullName>
    </submittedName>
</protein>
<reference evidence="4 6" key="1">
    <citation type="journal article" date="2016" name="Front. Microbiol.">
        <title>Genome Sequence of the Piezophilic, Mesophilic Sulfate-Reducing Bacterium Desulfovibrio indicus J2T.</title>
        <authorList>
            <person name="Cao J."/>
            <person name="Maignien L."/>
            <person name="Shao Z."/>
            <person name="Alain K."/>
            <person name="Jebbar M."/>
        </authorList>
    </citation>
    <scope>NUCLEOTIDE SEQUENCE [LARGE SCALE GENOMIC DNA]</scope>
    <source>
        <strain evidence="4 6">J2</strain>
    </source>
</reference>
<organism evidence="5 7">
    <name type="scientific">Pseudodesulfovibrio indicus</name>
    <dbReference type="NCBI Taxonomy" id="1716143"/>
    <lineage>
        <taxon>Bacteria</taxon>
        <taxon>Pseudomonadati</taxon>
        <taxon>Thermodesulfobacteriota</taxon>
        <taxon>Desulfovibrionia</taxon>
        <taxon>Desulfovibrionales</taxon>
        <taxon>Desulfovibrionaceae</taxon>
    </lineage>
</organism>
<dbReference type="RefSeq" id="WP_066800181.1">
    <property type="nucleotide sequence ID" value="NZ_CP014206.1"/>
</dbReference>
<dbReference type="InterPro" id="IPR035647">
    <property type="entry name" value="EFG_III/V"/>
</dbReference>
<reference evidence="5 7" key="2">
    <citation type="submission" date="2019-03" db="EMBL/GenBank/DDBJ databases">
        <title>Genomic Encyclopedia of Type Strains, Phase IV (KMG-IV): sequencing the most valuable type-strain genomes for metagenomic binning, comparative biology and taxonomic classification.</title>
        <authorList>
            <person name="Goeker M."/>
        </authorList>
    </citation>
    <scope>NUCLEOTIDE SEQUENCE [LARGE SCALE GENOMIC DNA]</scope>
    <source>
        <strain evidence="5 7">DSM 101483</strain>
    </source>
</reference>
<dbReference type="NCBIfam" id="TIGR00257">
    <property type="entry name" value="IMPACT_YIGZ"/>
    <property type="match status" value="1"/>
</dbReference>
<name>A0A126QJL9_9BACT</name>
<accession>A0A126QJL9</accession>
<dbReference type="InterPro" id="IPR036956">
    <property type="entry name" value="Impact_N_sf"/>
</dbReference>
<gene>
    <name evidence="4" type="ORF">AWY79_03200</name>
    <name evidence="5" type="ORF">EDC59_10796</name>
</gene>
<evidence type="ECO:0000313" key="4">
    <source>
        <dbReference type="EMBL" id="AMK10193.1"/>
    </source>
</evidence>
<dbReference type="SUPFAM" id="SSF54980">
    <property type="entry name" value="EF-G C-terminal domain-like"/>
    <property type="match status" value="1"/>
</dbReference>
<dbReference type="PANTHER" id="PTHR16301:SF20">
    <property type="entry name" value="IMPACT FAMILY MEMBER YIGZ"/>
    <property type="match status" value="1"/>
</dbReference>
<feature type="domain" description="Impact N-terminal" evidence="2">
    <location>
        <begin position="19"/>
        <end position="123"/>
    </location>
</feature>
<dbReference type="InterPro" id="IPR020569">
    <property type="entry name" value="UPF0029_Impact_CS"/>
</dbReference>
<dbReference type="EMBL" id="CP014206">
    <property type="protein sequence ID" value="AMK10193.1"/>
    <property type="molecule type" value="Genomic_DNA"/>
</dbReference>
<keyword evidence="6" id="KW-1185">Reference proteome</keyword>
<evidence type="ECO:0000313" key="6">
    <source>
        <dbReference type="Proteomes" id="UP000055611"/>
    </source>
</evidence>
<dbReference type="SUPFAM" id="SSF54211">
    <property type="entry name" value="Ribosomal protein S5 domain 2-like"/>
    <property type="match status" value="1"/>
</dbReference>
<evidence type="ECO:0000259" key="2">
    <source>
        <dbReference type="Pfam" id="PF01205"/>
    </source>
</evidence>